<dbReference type="InterPro" id="IPR029058">
    <property type="entry name" value="AB_hydrolase_fold"/>
</dbReference>
<feature type="domain" description="Peptidase S9 prolyl oligopeptidase catalytic" evidence="4">
    <location>
        <begin position="463"/>
        <end position="625"/>
    </location>
</feature>
<keyword evidence="2" id="KW-0378">Hydrolase</keyword>
<dbReference type="InterPro" id="IPR019826">
    <property type="entry name" value="Carboxylesterase_B_AS"/>
</dbReference>
<dbReference type="SUPFAM" id="SSF53474">
    <property type="entry name" value="alpha/beta-Hydrolases"/>
    <property type="match status" value="2"/>
</dbReference>
<evidence type="ECO:0000259" key="4">
    <source>
        <dbReference type="Pfam" id="PF00326"/>
    </source>
</evidence>
<dbReference type="OrthoDB" id="43744at2759"/>
<evidence type="ECO:0000256" key="1">
    <source>
        <dbReference type="ARBA" id="ARBA00005964"/>
    </source>
</evidence>
<feature type="domain" description="Carboxylesterase type B" evidence="3">
    <location>
        <begin position="637"/>
        <end position="957"/>
    </location>
</feature>
<sequence>MFTPQEIAGAEGISSFSLSKDASSLVYAFGSLFKPKDGPKTSALWIADTLKELDAKRLIPTSTNFDHSPSFHPVSNDVYFLSDRYGGPDGPTHIYRLAGSEPQAVASFDKSESVTSFKISPDGSYIAFISTEKNDTNKTEEIEVWEEKKTNLGSLRVIFLNSDSTEIRTLVSTDAHVASFVWSPDSTSIGYRLHRRSDDASRDFPVIEALVSLDSGNTRDLYTHPRSPYSNSILTSSKPSITAYLQPLPRESFSSVSALYIHDFGSGEETVLYGENEDAVGLIDVQYNNQVAVEVWTGLNRRIDIVDLRERTVLFTVLRWKEEHMMSWDIRFNSTNGNYVVAALRSSAVTGEAPEVWILRTEKDTLDSITKGTRLSDNYSSYTPDKAPTSRAFQWTSVDGETIEGIISHPRGAEDLSALPAVLYIHGGPYMAEAFWLILGFPRMAHLPSLQRLRRAFSKLSRKYLFKLGLIDPKNIAIVGYSQGGFLTAWGCSRPANNEYTFKAGVCGAGPTSWGSLVESSDRPDMEAFLGGSAPWTPGEPIYLRGSPIKDACNVQCPMLFLNGKEDLRIPLTQAIAMVRGIERVSKAPKAELVFYPREGHIFDEAAHVEDMYTRLLGFLDRHMKTSSYGQTAVDVKINSTSFIDIFRGISYGTVERFKRTTPPSYAGDTTTVVNATFPGAACPQVTISKSSLATTDYGTFGFGEDCTLLDIYRPRNTTIDSKLPVMLWVYGGELIQGASFGYSGSGIVAASSKMDLPVITVYSFLTLIRAAIKLTVVCSGGQEADDNGALNLGLYDQRDAMQWVQNYIEYFGGDKDKVTLFGQSSGSMCIAYHYLTEDTSLFRGAILESGVSTSVPVLPPADYQNVYDALVNLTGCSSSSDTFQCIQTVNESVLEDAANTIAGAPNSYSARPWAVAIDGEIIPDSPAVLTAQGKMWRSRPIGDVQDEGTVFVQPQALNTTDDYVTWIGLDYTTLSTIEELYPDVESLGSPYGTGNTTFFGEQFKRGAATYGVFHASDVLFVFLEISETSPQFALAEQTIAYWLSFANHINPNFAKLITGAPIWEQYGSSKKSMYMSTNVTKMITDDFRQEQTDFLLSVADQFLTTSSTAHFLAIHGKTKGNSN</sequence>
<name>A0A6A4IBT7_9AGAR</name>
<dbReference type="GO" id="GO:0006508">
    <property type="term" value="P:proteolysis"/>
    <property type="evidence" value="ECO:0007669"/>
    <property type="project" value="InterPro"/>
</dbReference>
<dbReference type="Gene3D" id="3.40.50.1820">
    <property type="entry name" value="alpha/beta hydrolase"/>
    <property type="match status" value="2"/>
</dbReference>
<dbReference type="GO" id="GO:0008236">
    <property type="term" value="F:serine-type peptidase activity"/>
    <property type="evidence" value="ECO:0007669"/>
    <property type="project" value="InterPro"/>
</dbReference>
<evidence type="ECO:0000256" key="2">
    <source>
        <dbReference type="ARBA" id="ARBA00022801"/>
    </source>
</evidence>
<dbReference type="Gene3D" id="2.120.10.30">
    <property type="entry name" value="TolB, C-terminal domain"/>
    <property type="match status" value="1"/>
</dbReference>
<dbReference type="InterPro" id="IPR001375">
    <property type="entry name" value="Peptidase_S9_cat"/>
</dbReference>
<dbReference type="Pfam" id="PF07676">
    <property type="entry name" value="PD40"/>
    <property type="match status" value="1"/>
</dbReference>
<evidence type="ECO:0000313" key="5">
    <source>
        <dbReference type="EMBL" id="KAE9406254.1"/>
    </source>
</evidence>
<dbReference type="InterPro" id="IPR011042">
    <property type="entry name" value="6-blade_b-propeller_TolB-like"/>
</dbReference>
<dbReference type="InterPro" id="IPR050309">
    <property type="entry name" value="Type-B_Carboxylest/Lipase"/>
</dbReference>
<dbReference type="Pfam" id="PF00135">
    <property type="entry name" value="COesterase"/>
    <property type="match status" value="1"/>
</dbReference>
<dbReference type="SUPFAM" id="SSF82171">
    <property type="entry name" value="DPP6 N-terminal domain-like"/>
    <property type="match status" value="1"/>
</dbReference>
<protein>
    <submittedName>
        <fullName evidence="5">Alpha/beta-hydrolase</fullName>
    </submittedName>
</protein>
<dbReference type="EMBL" id="ML769403">
    <property type="protein sequence ID" value="KAE9406254.1"/>
    <property type="molecule type" value="Genomic_DNA"/>
</dbReference>
<dbReference type="Pfam" id="PF00326">
    <property type="entry name" value="Peptidase_S9"/>
    <property type="match status" value="1"/>
</dbReference>
<reference evidence="5" key="1">
    <citation type="journal article" date="2019" name="Environ. Microbiol.">
        <title>Fungal ecological strategies reflected in gene transcription - a case study of two litter decomposers.</title>
        <authorList>
            <person name="Barbi F."/>
            <person name="Kohler A."/>
            <person name="Barry K."/>
            <person name="Baskaran P."/>
            <person name="Daum C."/>
            <person name="Fauchery L."/>
            <person name="Ihrmark K."/>
            <person name="Kuo A."/>
            <person name="LaButti K."/>
            <person name="Lipzen A."/>
            <person name="Morin E."/>
            <person name="Grigoriev I.V."/>
            <person name="Henrissat B."/>
            <person name="Lindahl B."/>
            <person name="Martin F."/>
        </authorList>
    </citation>
    <scope>NUCLEOTIDE SEQUENCE</scope>
    <source>
        <strain evidence="5">JB14</strain>
    </source>
</reference>
<accession>A0A6A4IBT7</accession>
<evidence type="ECO:0000259" key="3">
    <source>
        <dbReference type="Pfam" id="PF00135"/>
    </source>
</evidence>
<proteinExistence type="inferred from homology"/>
<dbReference type="PANTHER" id="PTHR11559">
    <property type="entry name" value="CARBOXYLESTERASE"/>
    <property type="match status" value="1"/>
</dbReference>
<dbReference type="InterPro" id="IPR011659">
    <property type="entry name" value="WD40"/>
</dbReference>
<dbReference type="InterPro" id="IPR002018">
    <property type="entry name" value="CarbesteraseB"/>
</dbReference>
<comment type="similarity">
    <text evidence="1">Belongs to the type-B carboxylesterase/lipase family.</text>
</comment>
<dbReference type="PROSITE" id="PS00122">
    <property type="entry name" value="CARBOXYLESTERASE_B_1"/>
    <property type="match status" value="1"/>
</dbReference>
<gene>
    <name evidence="5" type="ORF">BT96DRAFT_934270</name>
</gene>
<dbReference type="Proteomes" id="UP000799118">
    <property type="component" value="Unassembled WGS sequence"/>
</dbReference>
<dbReference type="AlphaFoldDB" id="A0A6A4IBT7"/>
<keyword evidence="6" id="KW-1185">Reference proteome</keyword>
<organism evidence="5 6">
    <name type="scientific">Gymnopus androsaceus JB14</name>
    <dbReference type="NCBI Taxonomy" id="1447944"/>
    <lineage>
        <taxon>Eukaryota</taxon>
        <taxon>Fungi</taxon>
        <taxon>Dikarya</taxon>
        <taxon>Basidiomycota</taxon>
        <taxon>Agaricomycotina</taxon>
        <taxon>Agaricomycetes</taxon>
        <taxon>Agaricomycetidae</taxon>
        <taxon>Agaricales</taxon>
        <taxon>Marasmiineae</taxon>
        <taxon>Omphalotaceae</taxon>
        <taxon>Gymnopus</taxon>
    </lineage>
</organism>
<evidence type="ECO:0000313" key="6">
    <source>
        <dbReference type="Proteomes" id="UP000799118"/>
    </source>
</evidence>